<dbReference type="SUPFAM" id="SSF102735">
    <property type="entry name" value="Trigger factor ribosome-binding domain"/>
    <property type="match status" value="1"/>
</dbReference>
<dbReference type="OrthoDB" id="9767721at2"/>
<dbReference type="Gene3D" id="3.30.70.1050">
    <property type="entry name" value="Trigger factor ribosome-binding domain"/>
    <property type="match status" value="1"/>
</dbReference>
<sequence length="446" mass="50187">MDIQFNKMNPAHGIISITLHESDYKAIVEQQLKHYAQKVRLKGFRVGAVPLALVKKMHGQAILAEELRKIAYKALQDYVTEEAIPIFIEPLLVAVPMQLDLLQQDSFTFSYEVGLLAIDNVALGPPISVTEFEIESVEDALVDELIEGLQWVHGQALPLKESDVHALLQGSLTDSIYQQQIKVRIAVERVPSPLRAALIGCHVGDKVTITQAMLADHSPAFLGLTFREWAAFCKQEAVWSALFTIEKIAHVTPAELNIAFFNLLLGEGVADSQDAFRSAIVQVILKDKRMEAHYAFYESLREELFKYNQIALPEAFIKKWISVNNPNATAEEIAYYYTVEEANLKFEFILGSIVRNNNLAVTQSDVIEEAKRIYTDYAAHNLKNRELEESDIQGGLLSFLQKDSGKHYAQLHEKLSKNRAIAFIKQHIAVISQKVTAAQFDARLKI</sequence>
<proteinExistence type="predicted"/>
<dbReference type="InterPro" id="IPR036611">
    <property type="entry name" value="Trigger_fac_ribosome-bd_sf"/>
</dbReference>
<accession>A0A2Z3L7K8</accession>
<reference evidence="2 3" key="1">
    <citation type="submission" date="2018-05" db="EMBL/GenBank/DDBJ databases">
        <title>Candidatus Cardinium hertigii Genome Assembly.</title>
        <authorList>
            <person name="Showmaker K.C."/>
            <person name="Walden K.O."/>
            <person name="Fields C.J."/>
            <person name="Lambert K.N."/>
            <person name="Hudson M.E."/>
        </authorList>
    </citation>
    <scope>NUCLEOTIDE SEQUENCE [LARGE SCALE GENOMIC DNA]</scope>
    <source>
        <strain evidence="3">cHgTN10</strain>
    </source>
</reference>
<gene>
    <name evidence="2" type="primary">tig</name>
    <name evidence="2" type="ORF">DK880_00291</name>
</gene>
<feature type="domain" description="Trigger factor ribosome-binding bacterial" evidence="1">
    <location>
        <begin position="1"/>
        <end position="147"/>
    </location>
</feature>
<evidence type="ECO:0000313" key="3">
    <source>
        <dbReference type="Proteomes" id="UP000245872"/>
    </source>
</evidence>
<protein>
    <submittedName>
        <fullName evidence="2">Trigger factor</fullName>
        <ecNumber evidence="2">5.2.1.8</ecNumber>
    </submittedName>
</protein>
<dbReference type="KEGG" id="cher:DK880_00291"/>
<dbReference type="AlphaFoldDB" id="A0A2Z3L7K8"/>
<keyword evidence="2" id="KW-0413">Isomerase</keyword>
<dbReference type="RefSeq" id="WP_109997065.1">
    <property type="nucleotide sequence ID" value="NZ_CP029619.1"/>
</dbReference>
<dbReference type="InterPro" id="IPR027304">
    <property type="entry name" value="Trigger_fact/SurA_dom_sf"/>
</dbReference>
<dbReference type="GO" id="GO:0015031">
    <property type="term" value="P:protein transport"/>
    <property type="evidence" value="ECO:0007669"/>
    <property type="project" value="InterPro"/>
</dbReference>
<name>A0A2Z3L7K8_9BACT</name>
<dbReference type="EMBL" id="CP029619">
    <property type="protein sequence ID" value="AWN81623.1"/>
    <property type="molecule type" value="Genomic_DNA"/>
</dbReference>
<evidence type="ECO:0000259" key="1">
    <source>
        <dbReference type="Pfam" id="PF05697"/>
    </source>
</evidence>
<evidence type="ECO:0000313" key="2">
    <source>
        <dbReference type="EMBL" id="AWN81623.1"/>
    </source>
</evidence>
<dbReference type="SUPFAM" id="SSF109998">
    <property type="entry name" value="Triger factor/SurA peptide-binding domain-like"/>
    <property type="match status" value="1"/>
</dbReference>
<dbReference type="Pfam" id="PF05697">
    <property type="entry name" value="Trigger_N"/>
    <property type="match status" value="1"/>
</dbReference>
<dbReference type="Gene3D" id="1.10.3120.10">
    <property type="entry name" value="Trigger factor, C-terminal domain"/>
    <property type="match status" value="1"/>
</dbReference>
<dbReference type="EC" id="5.2.1.8" evidence="2"/>
<keyword evidence="3" id="KW-1185">Reference proteome</keyword>
<dbReference type="InterPro" id="IPR037041">
    <property type="entry name" value="Trigger_fac_C_sf"/>
</dbReference>
<dbReference type="GO" id="GO:0006457">
    <property type="term" value="P:protein folding"/>
    <property type="evidence" value="ECO:0007669"/>
    <property type="project" value="InterPro"/>
</dbReference>
<dbReference type="Proteomes" id="UP000245872">
    <property type="component" value="Chromosome"/>
</dbReference>
<dbReference type="GO" id="GO:0003755">
    <property type="term" value="F:peptidyl-prolyl cis-trans isomerase activity"/>
    <property type="evidence" value="ECO:0007669"/>
    <property type="project" value="UniProtKB-EC"/>
</dbReference>
<dbReference type="InterPro" id="IPR008881">
    <property type="entry name" value="Trigger_fac_ribosome-bd_bac"/>
</dbReference>
<organism evidence="2 3">
    <name type="scientific">Candidatus Cardinium hertigii</name>
    <dbReference type="NCBI Taxonomy" id="247481"/>
    <lineage>
        <taxon>Bacteria</taxon>
        <taxon>Pseudomonadati</taxon>
        <taxon>Bacteroidota</taxon>
        <taxon>Cytophagia</taxon>
        <taxon>Cytophagales</taxon>
        <taxon>Amoebophilaceae</taxon>
        <taxon>Candidatus Cardinium</taxon>
    </lineage>
</organism>